<feature type="compositionally biased region" description="Low complexity" evidence="1">
    <location>
        <begin position="321"/>
        <end position="340"/>
    </location>
</feature>
<sequence>MIQSCFSNPSSPATPAAGAAASSQSPQSLVTSIYQTHLLDSPAHLTLTWSRTASSHMLTIHSSPHLFSLTISLQPPAFSLFRTRPGSKSIHLAHHPHHHHHSHRHAKIKVHWDFTRAEFARGSAEPEARFYLSLTCNGKLEFYLGDLDAEPARRHGLASARQLAEPTTTLLSRREHVFGSRVYACTAQFLGSKHEISIECSGGVLKVKVDGETSLVVKRLAWKFRGNERITVGGTEVDFFWDVLNWVGNITGGEIGNCGYGVFVFQVGDCGVIWPEMIGPEKKLMRKSKSSLANPAKAQKPATFSPASPSCSSVLQWAEESGSSDGSSRSSCCSSSTRSSGSGGGGFSLMVYAWRSE</sequence>
<dbReference type="PANTHER" id="PTHR31972:SF6">
    <property type="entry name" value="DUF868 DOMAIN-CONTAINING PROTEIN"/>
    <property type="match status" value="1"/>
</dbReference>
<dbReference type="EMBL" id="JBJKBG010000002">
    <property type="protein sequence ID" value="KAL3750327.1"/>
    <property type="molecule type" value="Genomic_DNA"/>
</dbReference>
<evidence type="ECO:0000313" key="3">
    <source>
        <dbReference type="Proteomes" id="UP001634007"/>
    </source>
</evidence>
<accession>A0ABD3LFV3</accession>
<reference evidence="2 3" key="1">
    <citation type="submission" date="2024-11" db="EMBL/GenBank/DDBJ databases">
        <title>Chromosome-level genome assembly of Eucalyptus globulus Labill. provides insights into its genome evolution.</title>
        <authorList>
            <person name="Li X."/>
        </authorList>
    </citation>
    <scope>NUCLEOTIDE SEQUENCE [LARGE SCALE GENOMIC DNA]</scope>
    <source>
        <strain evidence="2">CL2024</strain>
        <tissue evidence="2">Fresh tender leaves</tissue>
    </source>
</reference>
<keyword evidence="3" id="KW-1185">Reference proteome</keyword>
<comment type="caution">
    <text evidence="2">The sequence shown here is derived from an EMBL/GenBank/DDBJ whole genome shotgun (WGS) entry which is preliminary data.</text>
</comment>
<feature type="region of interest" description="Disordered" evidence="1">
    <location>
        <begin position="1"/>
        <end position="20"/>
    </location>
</feature>
<dbReference type="PANTHER" id="PTHR31972">
    <property type="entry name" value="EXPRESSED PROTEIN"/>
    <property type="match status" value="1"/>
</dbReference>
<dbReference type="AlphaFoldDB" id="A0ABD3LFV3"/>
<feature type="region of interest" description="Disordered" evidence="1">
    <location>
        <begin position="320"/>
        <end position="347"/>
    </location>
</feature>
<organism evidence="2 3">
    <name type="scientific">Eucalyptus globulus</name>
    <name type="common">Tasmanian blue gum</name>
    <dbReference type="NCBI Taxonomy" id="34317"/>
    <lineage>
        <taxon>Eukaryota</taxon>
        <taxon>Viridiplantae</taxon>
        <taxon>Streptophyta</taxon>
        <taxon>Embryophyta</taxon>
        <taxon>Tracheophyta</taxon>
        <taxon>Spermatophyta</taxon>
        <taxon>Magnoliopsida</taxon>
        <taxon>eudicotyledons</taxon>
        <taxon>Gunneridae</taxon>
        <taxon>Pentapetalae</taxon>
        <taxon>rosids</taxon>
        <taxon>malvids</taxon>
        <taxon>Myrtales</taxon>
        <taxon>Myrtaceae</taxon>
        <taxon>Myrtoideae</taxon>
        <taxon>Eucalypteae</taxon>
        <taxon>Eucalyptus</taxon>
    </lineage>
</organism>
<feature type="compositionally biased region" description="Low complexity" evidence="1">
    <location>
        <begin position="9"/>
        <end position="20"/>
    </location>
</feature>
<name>A0ABD3LFV3_EUCGL</name>
<protein>
    <submittedName>
        <fullName evidence="2">Uncharacterized protein</fullName>
    </submittedName>
</protein>
<evidence type="ECO:0000256" key="1">
    <source>
        <dbReference type="SAM" id="MobiDB-lite"/>
    </source>
</evidence>
<gene>
    <name evidence="2" type="ORF">ACJRO7_011339</name>
</gene>
<dbReference type="Pfam" id="PF05910">
    <property type="entry name" value="DUF868"/>
    <property type="match status" value="1"/>
</dbReference>
<dbReference type="InterPro" id="IPR008586">
    <property type="entry name" value="DUF868_pln"/>
</dbReference>
<dbReference type="Proteomes" id="UP001634007">
    <property type="component" value="Unassembled WGS sequence"/>
</dbReference>
<proteinExistence type="predicted"/>
<evidence type="ECO:0000313" key="2">
    <source>
        <dbReference type="EMBL" id="KAL3750327.1"/>
    </source>
</evidence>